<dbReference type="EMBL" id="DQHO01000016">
    <property type="protein sequence ID" value="HCS93624.1"/>
    <property type="molecule type" value="Genomic_DNA"/>
</dbReference>
<dbReference type="CDD" id="cd24076">
    <property type="entry name" value="ASKHA_ATPase_ROK_BsXylR-like"/>
    <property type="match status" value="1"/>
</dbReference>
<dbReference type="SUPFAM" id="SSF46785">
    <property type="entry name" value="Winged helix' DNA-binding domain"/>
    <property type="match status" value="1"/>
</dbReference>
<evidence type="ECO:0000256" key="1">
    <source>
        <dbReference type="ARBA" id="ARBA00002486"/>
    </source>
</evidence>
<dbReference type="SUPFAM" id="SSF53067">
    <property type="entry name" value="Actin-like ATPase domain"/>
    <property type="match status" value="1"/>
</dbReference>
<dbReference type="InterPro" id="IPR000835">
    <property type="entry name" value="HTH_MarR-typ"/>
</dbReference>
<feature type="domain" description="HTH marR-type" evidence="4">
    <location>
        <begin position="17"/>
        <end position="57"/>
    </location>
</feature>
<evidence type="ECO:0000313" key="6">
    <source>
        <dbReference type="Proteomes" id="UP000262195"/>
    </source>
</evidence>
<dbReference type="Gene3D" id="1.10.10.10">
    <property type="entry name" value="Winged helix-like DNA-binding domain superfamily/Winged helix DNA-binding domain"/>
    <property type="match status" value="1"/>
</dbReference>
<dbReference type="PANTHER" id="PTHR18964:SF149">
    <property type="entry name" value="BIFUNCTIONAL UDP-N-ACETYLGLUCOSAMINE 2-EPIMERASE_N-ACETYLMANNOSAMINE KINASE"/>
    <property type="match status" value="1"/>
</dbReference>
<dbReference type="GO" id="GO:0042732">
    <property type="term" value="P:D-xylose metabolic process"/>
    <property type="evidence" value="ECO:0007669"/>
    <property type="project" value="UniProtKB-KW"/>
</dbReference>
<dbReference type="PROSITE" id="PS01125">
    <property type="entry name" value="ROK"/>
    <property type="match status" value="1"/>
</dbReference>
<keyword evidence="3" id="KW-0119">Carbohydrate metabolism</keyword>
<dbReference type="Pfam" id="PF12802">
    <property type="entry name" value="MarR_2"/>
    <property type="match status" value="1"/>
</dbReference>
<protein>
    <submittedName>
        <fullName evidence="5">ROK family transcriptional regulator</fullName>
    </submittedName>
</protein>
<dbReference type="Proteomes" id="UP000262195">
    <property type="component" value="Unassembled WGS sequence"/>
</dbReference>
<dbReference type="InterPro" id="IPR036390">
    <property type="entry name" value="WH_DNA-bd_sf"/>
</dbReference>
<evidence type="ECO:0000256" key="3">
    <source>
        <dbReference type="ARBA" id="ARBA00022629"/>
    </source>
</evidence>
<accession>A0A3D4S492</accession>
<dbReference type="Pfam" id="PF00480">
    <property type="entry name" value="ROK"/>
    <property type="match status" value="1"/>
</dbReference>
<name>A0A3D4S492_9ENTE</name>
<comment type="caution">
    <text evidence="5">The sequence shown here is derived from an EMBL/GenBank/DDBJ whole genome shotgun (WGS) entry which is preliminary data.</text>
</comment>
<dbReference type="InterPro" id="IPR043129">
    <property type="entry name" value="ATPase_NBD"/>
</dbReference>
<comment type="similarity">
    <text evidence="2">Belongs to the ROK (NagC/XylR) family.</text>
</comment>
<dbReference type="STRING" id="1121105.GCA_000421665_00093"/>
<comment type="function">
    <text evidence="1">Transcriptional repressor of xylose-utilizing enzymes.</text>
</comment>
<organism evidence="5 6">
    <name type="scientific">Bavariicoccus seileri</name>
    <dbReference type="NCBI Taxonomy" id="549685"/>
    <lineage>
        <taxon>Bacteria</taxon>
        <taxon>Bacillati</taxon>
        <taxon>Bacillota</taxon>
        <taxon>Bacilli</taxon>
        <taxon>Lactobacillales</taxon>
        <taxon>Enterococcaceae</taxon>
        <taxon>Bavariicoccus</taxon>
    </lineage>
</organism>
<dbReference type="Gene3D" id="3.30.420.40">
    <property type="match status" value="2"/>
</dbReference>
<evidence type="ECO:0000313" key="5">
    <source>
        <dbReference type="EMBL" id="HCS93624.1"/>
    </source>
</evidence>
<dbReference type="PANTHER" id="PTHR18964">
    <property type="entry name" value="ROK (REPRESSOR, ORF, KINASE) FAMILY"/>
    <property type="match status" value="1"/>
</dbReference>
<dbReference type="InterPro" id="IPR036388">
    <property type="entry name" value="WH-like_DNA-bd_sf"/>
</dbReference>
<proteinExistence type="inferred from homology"/>
<sequence>MLRGTFQLMKSVNKTSILNKIRLAEPISRAQISKETGITAPTVSAIVKELIKEDLVEESVLGKSKGGRKPTLLLLKRDGHFVIGVDAGSNSIRVVATNLVGDVLYHRHQAVSKGISQNDYLVELSRVIKWVLDDLSERQDKVLGIGVAMHGVVRIASGEALYASSTGFRHLPIKAFLEELFPYPVIVENNSRAMTFGEYWFGNFDDAKTLIGISIGRGVGSGIIINGRLRHGAQDIAGEVGHMVVDYQGIKCSCGNYGCWETLITGDAIVRQVIKMGWSEPDITPEKVYQAALDRDPLAIKALASVGRMIGIGIVNLIHIINPDQILLGGGVMNSQEFLMPEIRKVISERALTEKSRLENHIVLSQLKEKATVLGAAAIVLKDLF</sequence>
<dbReference type="InterPro" id="IPR000600">
    <property type="entry name" value="ROK"/>
</dbReference>
<evidence type="ECO:0000256" key="2">
    <source>
        <dbReference type="ARBA" id="ARBA00006479"/>
    </source>
</evidence>
<evidence type="ECO:0000259" key="4">
    <source>
        <dbReference type="Pfam" id="PF12802"/>
    </source>
</evidence>
<reference evidence="5 6" key="1">
    <citation type="journal article" date="2018" name="Nat. Biotechnol.">
        <title>A standardized bacterial taxonomy based on genome phylogeny substantially revises the tree of life.</title>
        <authorList>
            <person name="Parks D.H."/>
            <person name="Chuvochina M."/>
            <person name="Waite D.W."/>
            <person name="Rinke C."/>
            <person name="Skarshewski A."/>
            <person name="Chaumeil P.A."/>
            <person name="Hugenholtz P."/>
        </authorList>
    </citation>
    <scope>NUCLEOTIDE SEQUENCE [LARGE SCALE GENOMIC DNA]</scope>
    <source>
        <strain evidence="5">UBA11306</strain>
    </source>
</reference>
<dbReference type="AlphaFoldDB" id="A0A3D4S492"/>
<keyword evidence="3" id="KW-0859">Xylose metabolism</keyword>
<gene>
    <name evidence="5" type="ORF">DIW15_02800</name>
</gene>
<dbReference type="InterPro" id="IPR049874">
    <property type="entry name" value="ROK_cs"/>
</dbReference>